<evidence type="ECO:0000256" key="5">
    <source>
        <dbReference type="ARBA" id="ARBA00022833"/>
    </source>
</evidence>
<sequence>MFFTLNIVTFHCDVSYNRGVLRCRSIHPGVHEPSAARRAPPARQRSWSTRSNMASCVAFQTKLTSIMEMLAKAAVVEIGKLWEESFALVQAELRRRNDEIEALNKKLVSMENERLAAPSHATNRSSCFSNREQQSKLLPASGDGPTVESMQTSSSDQIIRDTADTSANHKATSPPAQAESKQNELLMSDHCENDKMDNGDSFVKLEDEDDVQIVDQIVELERNASDGAGHHEMDVNQQPAEAAEEQEGQQWLCVTVGDSDTADSDCFFEPKQLSQNLDSQIFLIENALNIIDKSAKKKCSEKLARDDGTVQGGSAEPSEPSAPVPFSQSQPSQPLEAINPTDTGMSFRCISEKPHDTKNMAPFHPDNRFFLFNDPELYKSVTNRRILEKWYICPFCGKSFDRISHLEIHQRMHTGEKPYTCDICGKCFSQRSNLRTHQRTHKEYVPQNAVQ</sequence>
<dbReference type="FunFam" id="3.30.160.60:FF:000848">
    <property type="entry name" value="Zinc finger protein 35"/>
    <property type="match status" value="1"/>
</dbReference>
<dbReference type="GO" id="GO:0008270">
    <property type="term" value="F:zinc ion binding"/>
    <property type="evidence" value="ECO:0007669"/>
    <property type="project" value="UniProtKB-KW"/>
</dbReference>
<dbReference type="InterPro" id="IPR050717">
    <property type="entry name" value="C2H2-ZF_Transcription_Reg"/>
</dbReference>
<feature type="compositionally biased region" description="Polar residues" evidence="11">
    <location>
        <begin position="148"/>
        <end position="157"/>
    </location>
</feature>
<comment type="subcellular location">
    <subcellularLocation>
        <location evidence="1">Nucleus</location>
    </subcellularLocation>
</comment>
<dbReference type="FunFam" id="3.30.160.60:FF:000512">
    <property type="entry name" value="zinc finger protein 197 isoform X1"/>
    <property type="match status" value="1"/>
</dbReference>
<evidence type="ECO:0000313" key="14">
    <source>
        <dbReference type="Proteomes" id="UP000472267"/>
    </source>
</evidence>
<feature type="coiled-coil region" evidence="10">
    <location>
        <begin position="86"/>
        <end position="113"/>
    </location>
</feature>
<evidence type="ECO:0000256" key="8">
    <source>
        <dbReference type="ARBA" id="ARBA00023242"/>
    </source>
</evidence>
<keyword evidence="10" id="KW-0175">Coiled coil</keyword>
<dbReference type="GO" id="GO:0005634">
    <property type="term" value="C:nucleus"/>
    <property type="evidence" value="ECO:0007669"/>
    <property type="project" value="UniProtKB-SubCell"/>
</dbReference>
<dbReference type="PROSITE" id="PS50157">
    <property type="entry name" value="ZINC_FINGER_C2H2_2"/>
    <property type="match status" value="2"/>
</dbReference>
<dbReference type="GO" id="GO:0000977">
    <property type="term" value="F:RNA polymerase II transcription regulatory region sequence-specific DNA binding"/>
    <property type="evidence" value="ECO:0007669"/>
    <property type="project" value="TreeGrafter"/>
</dbReference>
<dbReference type="OrthoDB" id="6077919at2759"/>
<dbReference type="PANTHER" id="PTHR14196:SF0">
    <property type="entry name" value="PROTEIN BOWEL"/>
    <property type="match status" value="1"/>
</dbReference>
<evidence type="ECO:0000256" key="9">
    <source>
        <dbReference type="PROSITE-ProRule" id="PRU00042"/>
    </source>
</evidence>
<dbReference type="PANTHER" id="PTHR14196">
    <property type="entry name" value="ODD-SKIPPED - RELATED"/>
    <property type="match status" value="1"/>
</dbReference>
<dbReference type="Gene3D" id="3.30.160.60">
    <property type="entry name" value="Classic Zinc Finger"/>
    <property type="match status" value="2"/>
</dbReference>
<evidence type="ECO:0000256" key="3">
    <source>
        <dbReference type="ARBA" id="ARBA00022737"/>
    </source>
</evidence>
<dbReference type="SMART" id="SM00355">
    <property type="entry name" value="ZnF_C2H2"/>
    <property type="match status" value="2"/>
</dbReference>
<keyword evidence="3" id="KW-0677">Repeat</keyword>
<evidence type="ECO:0000313" key="13">
    <source>
        <dbReference type="Ensembl" id="ENSSFAP00005002008.1"/>
    </source>
</evidence>
<reference evidence="13" key="1">
    <citation type="submission" date="2019-06" db="EMBL/GenBank/DDBJ databases">
        <authorList>
            <consortium name="Wellcome Sanger Institute Data Sharing"/>
        </authorList>
    </citation>
    <scope>NUCLEOTIDE SEQUENCE [LARGE SCALE GENOMIC DNA]</scope>
</reference>
<dbReference type="OMA" id="DCFFEPK"/>
<dbReference type="AlphaFoldDB" id="A0A672F7F6"/>
<dbReference type="SUPFAM" id="SSF57667">
    <property type="entry name" value="beta-beta-alpha zinc fingers"/>
    <property type="match status" value="1"/>
</dbReference>
<keyword evidence="5" id="KW-0862">Zinc</keyword>
<dbReference type="RefSeq" id="XP_029970972.1">
    <property type="nucleotide sequence ID" value="XM_030115112.1"/>
</dbReference>
<keyword evidence="6" id="KW-0805">Transcription regulation</keyword>
<keyword evidence="4 9" id="KW-0863">Zinc-finger</keyword>
<feature type="region of interest" description="Disordered" evidence="11">
    <location>
        <begin position="302"/>
        <end position="336"/>
    </location>
</feature>
<name>A0A672F7F6_SALFA</name>
<organism evidence="13 14">
    <name type="scientific">Salarias fasciatus</name>
    <name type="common">Jewelled blenny</name>
    <name type="synonym">Blennius fasciatus</name>
    <dbReference type="NCBI Taxonomy" id="181472"/>
    <lineage>
        <taxon>Eukaryota</taxon>
        <taxon>Metazoa</taxon>
        <taxon>Chordata</taxon>
        <taxon>Craniata</taxon>
        <taxon>Vertebrata</taxon>
        <taxon>Euteleostomi</taxon>
        <taxon>Actinopterygii</taxon>
        <taxon>Neopterygii</taxon>
        <taxon>Teleostei</taxon>
        <taxon>Neoteleostei</taxon>
        <taxon>Acanthomorphata</taxon>
        <taxon>Ovalentaria</taxon>
        <taxon>Blenniimorphae</taxon>
        <taxon>Blenniiformes</taxon>
        <taxon>Blennioidei</taxon>
        <taxon>Blenniidae</taxon>
        <taxon>Salariinae</taxon>
        <taxon>Salarias</taxon>
    </lineage>
</organism>
<dbReference type="Proteomes" id="UP000472267">
    <property type="component" value="Chromosome 18"/>
</dbReference>
<keyword evidence="14" id="KW-1185">Reference proteome</keyword>
<feature type="compositionally biased region" description="Polar residues" evidence="11">
    <location>
        <begin position="120"/>
        <end position="136"/>
    </location>
</feature>
<evidence type="ECO:0000256" key="2">
    <source>
        <dbReference type="ARBA" id="ARBA00022723"/>
    </source>
</evidence>
<dbReference type="InParanoid" id="A0A672F7F6"/>
<proteinExistence type="predicted"/>
<evidence type="ECO:0000259" key="12">
    <source>
        <dbReference type="PROSITE" id="PS50157"/>
    </source>
</evidence>
<evidence type="ECO:0000256" key="7">
    <source>
        <dbReference type="ARBA" id="ARBA00023163"/>
    </source>
</evidence>
<protein>
    <submittedName>
        <fullName evidence="13">Protein sister of odd and bowel-like</fullName>
    </submittedName>
</protein>
<feature type="compositionally biased region" description="Low complexity" evidence="11">
    <location>
        <begin position="312"/>
        <end position="334"/>
    </location>
</feature>
<dbReference type="Ensembl" id="ENSSFAT00005002121.1">
    <property type="protein sequence ID" value="ENSSFAP00005002008.1"/>
    <property type="gene ID" value="ENSSFAG00005001337.1"/>
</dbReference>
<evidence type="ECO:0000256" key="11">
    <source>
        <dbReference type="SAM" id="MobiDB-lite"/>
    </source>
</evidence>
<keyword evidence="2" id="KW-0479">Metal-binding</keyword>
<feature type="domain" description="C2H2-type" evidence="12">
    <location>
        <begin position="419"/>
        <end position="446"/>
    </location>
</feature>
<dbReference type="InterPro" id="IPR036236">
    <property type="entry name" value="Znf_C2H2_sf"/>
</dbReference>
<dbReference type="GeneID" id="115405514"/>
<evidence type="ECO:0000256" key="6">
    <source>
        <dbReference type="ARBA" id="ARBA00023015"/>
    </source>
</evidence>
<reference evidence="13" key="2">
    <citation type="submission" date="2025-08" db="UniProtKB">
        <authorList>
            <consortium name="Ensembl"/>
        </authorList>
    </citation>
    <scope>IDENTIFICATION</scope>
</reference>
<evidence type="ECO:0000256" key="4">
    <source>
        <dbReference type="ARBA" id="ARBA00022771"/>
    </source>
</evidence>
<reference evidence="13" key="3">
    <citation type="submission" date="2025-09" db="UniProtKB">
        <authorList>
            <consortium name="Ensembl"/>
        </authorList>
    </citation>
    <scope>IDENTIFICATION</scope>
</reference>
<keyword evidence="7" id="KW-0804">Transcription</keyword>
<dbReference type="PROSITE" id="PS00028">
    <property type="entry name" value="ZINC_FINGER_C2H2_1"/>
    <property type="match status" value="2"/>
</dbReference>
<dbReference type="GO" id="GO:0000981">
    <property type="term" value="F:DNA-binding transcription factor activity, RNA polymerase II-specific"/>
    <property type="evidence" value="ECO:0007669"/>
    <property type="project" value="TreeGrafter"/>
</dbReference>
<evidence type="ECO:0000256" key="1">
    <source>
        <dbReference type="ARBA" id="ARBA00004123"/>
    </source>
</evidence>
<dbReference type="InterPro" id="IPR013087">
    <property type="entry name" value="Znf_C2H2_type"/>
</dbReference>
<feature type="region of interest" description="Disordered" evidence="11">
    <location>
        <begin position="114"/>
        <end position="157"/>
    </location>
</feature>
<dbReference type="Pfam" id="PF00096">
    <property type="entry name" value="zf-C2H2"/>
    <property type="match status" value="2"/>
</dbReference>
<accession>A0A672F7F6</accession>
<keyword evidence="8" id="KW-0539">Nucleus</keyword>
<evidence type="ECO:0000256" key="10">
    <source>
        <dbReference type="SAM" id="Coils"/>
    </source>
</evidence>
<gene>
    <name evidence="13" type="primary">LOC115405514</name>
</gene>
<dbReference type="FunCoup" id="A0A672F7F6">
    <property type="interactions" value="3"/>
</dbReference>
<feature type="domain" description="C2H2-type" evidence="12">
    <location>
        <begin position="391"/>
        <end position="418"/>
    </location>
</feature>